<accession>A0A8B7YYT6</accession>
<dbReference type="OrthoDB" id="418245at2759"/>
<dbReference type="PANTHER" id="PTHR22803">
    <property type="entry name" value="MANNOSE, PHOSPHOLIPASE, LECTIN RECEPTOR RELATED"/>
    <property type="match status" value="1"/>
</dbReference>
<dbReference type="GeneID" id="110983513"/>
<feature type="chain" id="PRO_5034197593" evidence="1">
    <location>
        <begin position="22"/>
        <end position="155"/>
    </location>
</feature>
<dbReference type="SMART" id="SM00034">
    <property type="entry name" value="CLECT"/>
    <property type="match status" value="1"/>
</dbReference>
<name>A0A8B7YYT6_ACAPL</name>
<dbReference type="OMA" id="AHENSKW"/>
<dbReference type="InterPro" id="IPR001304">
    <property type="entry name" value="C-type_lectin-like"/>
</dbReference>
<dbReference type="RefSeq" id="XP_022098509.1">
    <property type="nucleotide sequence ID" value="XM_022242817.1"/>
</dbReference>
<organism evidence="3 4">
    <name type="scientific">Acanthaster planci</name>
    <name type="common">Crown-of-thorns starfish</name>
    <dbReference type="NCBI Taxonomy" id="133434"/>
    <lineage>
        <taxon>Eukaryota</taxon>
        <taxon>Metazoa</taxon>
        <taxon>Echinodermata</taxon>
        <taxon>Eleutherozoa</taxon>
        <taxon>Asterozoa</taxon>
        <taxon>Asteroidea</taxon>
        <taxon>Valvatacea</taxon>
        <taxon>Valvatida</taxon>
        <taxon>Acanthasteridae</taxon>
        <taxon>Acanthaster</taxon>
    </lineage>
</organism>
<dbReference type="Pfam" id="PF00059">
    <property type="entry name" value="Lectin_C"/>
    <property type="match status" value="1"/>
</dbReference>
<evidence type="ECO:0000259" key="2">
    <source>
        <dbReference type="PROSITE" id="PS50041"/>
    </source>
</evidence>
<gene>
    <name evidence="4" type="primary">LOC110983513</name>
</gene>
<dbReference type="SUPFAM" id="SSF56436">
    <property type="entry name" value="C-type lectin-like"/>
    <property type="match status" value="1"/>
</dbReference>
<reference evidence="4" key="1">
    <citation type="submission" date="2025-08" db="UniProtKB">
        <authorList>
            <consortium name="RefSeq"/>
        </authorList>
    </citation>
    <scope>IDENTIFICATION</scope>
</reference>
<dbReference type="PROSITE" id="PS50041">
    <property type="entry name" value="C_TYPE_LECTIN_2"/>
    <property type="match status" value="1"/>
</dbReference>
<sequence length="155" mass="17988">MALWLRLSFLSLVIILGMTQADECPPFWTRFQNNCYRFMGHNTTWQASEDHCQEFFTRYGQSHLASVHSQAEYKFLMTMWKTSARPPHSALWLGASKVHDDFVWADGTQFDYTAWHTGEPNNARGQENCVVSWIDDWNDTICSRSHPHICKVAIA</sequence>
<dbReference type="KEGG" id="aplc:110983513"/>
<dbReference type="InterPro" id="IPR016186">
    <property type="entry name" value="C-type_lectin-like/link_sf"/>
</dbReference>
<keyword evidence="1" id="KW-0732">Signal</keyword>
<dbReference type="Gene3D" id="3.10.100.10">
    <property type="entry name" value="Mannose-Binding Protein A, subunit A"/>
    <property type="match status" value="1"/>
</dbReference>
<protein>
    <submittedName>
        <fullName evidence="4">Alpha-N-acetylgalactosamine-specific lectin-like</fullName>
    </submittedName>
</protein>
<evidence type="ECO:0000313" key="4">
    <source>
        <dbReference type="RefSeq" id="XP_022098509.1"/>
    </source>
</evidence>
<dbReference type="InterPro" id="IPR016187">
    <property type="entry name" value="CTDL_fold"/>
</dbReference>
<feature type="signal peptide" evidence="1">
    <location>
        <begin position="1"/>
        <end position="21"/>
    </location>
</feature>
<evidence type="ECO:0000256" key="1">
    <source>
        <dbReference type="SAM" id="SignalP"/>
    </source>
</evidence>
<dbReference type="InterPro" id="IPR050111">
    <property type="entry name" value="C-type_lectin/snaclec_domain"/>
</dbReference>
<dbReference type="Proteomes" id="UP000694845">
    <property type="component" value="Unplaced"/>
</dbReference>
<feature type="domain" description="C-type lectin" evidence="2">
    <location>
        <begin position="31"/>
        <end position="151"/>
    </location>
</feature>
<evidence type="ECO:0000313" key="3">
    <source>
        <dbReference type="Proteomes" id="UP000694845"/>
    </source>
</evidence>
<proteinExistence type="predicted"/>
<keyword evidence="3" id="KW-1185">Reference proteome</keyword>
<dbReference type="AlphaFoldDB" id="A0A8B7YYT6"/>